<dbReference type="Gene3D" id="3.20.20.370">
    <property type="entry name" value="Glycoside hydrolase/deacetylase"/>
    <property type="match status" value="1"/>
</dbReference>
<dbReference type="SUPFAM" id="SSF88713">
    <property type="entry name" value="Glycoside hydrolase/deacetylase"/>
    <property type="match status" value="1"/>
</dbReference>
<evidence type="ECO:0000313" key="2">
    <source>
        <dbReference type="EMBL" id="GAA2044818.1"/>
    </source>
</evidence>
<comment type="subunit">
    <text evidence="1">Forms a complex composed of PxpA, PxpB and PxpC.</text>
</comment>
<keyword evidence="1" id="KW-0067">ATP-binding</keyword>
<protein>
    <recommendedName>
        <fullName evidence="1">5-oxoprolinase subunit A</fullName>
        <shortName evidence="1">5-OPase subunit A</shortName>
        <ecNumber evidence="1">3.5.2.9</ecNumber>
    </recommendedName>
    <alternativeName>
        <fullName evidence="1">5-oxoprolinase (ATP-hydrolyzing) subunit A</fullName>
    </alternativeName>
</protein>
<keyword evidence="3" id="KW-1185">Reference proteome</keyword>
<dbReference type="PANTHER" id="PTHR30292">
    <property type="entry name" value="UNCHARACTERIZED PROTEIN YBGL-RELATED"/>
    <property type="match status" value="1"/>
</dbReference>
<dbReference type="InterPro" id="IPR011330">
    <property type="entry name" value="Glyco_hydro/deAcase_b/a-brl"/>
</dbReference>
<dbReference type="Proteomes" id="UP001501196">
    <property type="component" value="Unassembled WGS sequence"/>
</dbReference>
<reference evidence="2 3" key="1">
    <citation type="journal article" date="2019" name="Int. J. Syst. Evol. Microbiol.">
        <title>The Global Catalogue of Microorganisms (GCM) 10K type strain sequencing project: providing services to taxonomists for standard genome sequencing and annotation.</title>
        <authorList>
            <consortium name="The Broad Institute Genomics Platform"/>
            <consortium name="The Broad Institute Genome Sequencing Center for Infectious Disease"/>
            <person name="Wu L."/>
            <person name="Ma J."/>
        </authorList>
    </citation>
    <scope>NUCLEOTIDE SEQUENCE [LARGE SCALE GENOMIC DNA]</scope>
    <source>
        <strain evidence="2 3">JCM 15672</strain>
    </source>
</reference>
<gene>
    <name evidence="1" type="primary">pxpA</name>
    <name evidence="2" type="ORF">GCM10009819_34960</name>
</gene>
<dbReference type="EC" id="3.5.2.9" evidence="1"/>
<comment type="catalytic activity">
    <reaction evidence="1">
        <text>5-oxo-L-proline + ATP + 2 H2O = L-glutamate + ADP + phosphate + H(+)</text>
        <dbReference type="Rhea" id="RHEA:10348"/>
        <dbReference type="ChEBI" id="CHEBI:15377"/>
        <dbReference type="ChEBI" id="CHEBI:15378"/>
        <dbReference type="ChEBI" id="CHEBI:29985"/>
        <dbReference type="ChEBI" id="CHEBI:30616"/>
        <dbReference type="ChEBI" id="CHEBI:43474"/>
        <dbReference type="ChEBI" id="CHEBI:58402"/>
        <dbReference type="ChEBI" id="CHEBI:456216"/>
        <dbReference type="EC" id="3.5.2.9"/>
    </reaction>
</comment>
<keyword evidence="1" id="KW-0547">Nucleotide-binding</keyword>
<dbReference type="NCBIfam" id="NF003814">
    <property type="entry name" value="PRK05406.1-3"/>
    <property type="match status" value="1"/>
</dbReference>
<dbReference type="CDD" id="cd10787">
    <property type="entry name" value="LamB_YcsF_like"/>
    <property type="match status" value="1"/>
</dbReference>
<evidence type="ECO:0000313" key="3">
    <source>
        <dbReference type="Proteomes" id="UP001501196"/>
    </source>
</evidence>
<dbReference type="PANTHER" id="PTHR30292:SF0">
    <property type="entry name" value="5-OXOPROLINASE SUBUNIT A"/>
    <property type="match status" value="1"/>
</dbReference>
<sequence>MDDLLRIPVCTVADGHGPPPARDNGGMEHAIDLNADLGESYGAWRMGDDAAMFEVVSSANVACGFHAGDPLTMHRSARLAVRHGVVLGAHPGYRDRAGFGRRALDVSAEELAAEVVYQLGALAAVARAAGTEVRYVKAHGALYHRLGADRSAAAATAAALVAAAPGIVVLGPPESEFERAAAEAGIRYAREAFIDRGYLPDGRLVPRDHPDALVEDPMRAADRALELVETGGIAAADGARVELAPDSLCLHGDTPGSVGIARAVRAALAEAGHDVRPFA</sequence>
<name>A0ABN2UWE5_9MICO</name>
<proteinExistence type="inferred from homology"/>
<organism evidence="2 3">
    <name type="scientific">Agromyces tropicus</name>
    <dbReference type="NCBI Taxonomy" id="555371"/>
    <lineage>
        <taxon>Bacteria</taxon>
        <taxon>Bacillati</taxon>
        <taxon>Actinomycetota</taxon>
        <taxon>Actinomycetes</taxon>
        <taxon>Micrococcales</taxon>
        <taxon>Microbacteriaceae</taxon>
        <taxon>Agromyces</taxon>
    </lineage>
</organism>
<comment type="caution">
    <text evidence="2">The sequence shown here is derived from an EMBL/GenBank/DDBJ whole genome shotgun (WGS) entry which is preliminary data.</text>
</comment>
<dbReference type="EMBL" id="BAAAPW010000007">
    <property type="protein sequence ID" value="GAA2044818.1"/>
    <property type="molecule type" value="Genomic_DNA"/>
</dbReference>
<dbReference type="NCBIfam" id="NF003816">
    <property type="entry name" value="PRK05406.1-5"/>
    <property type="match status" value="1"/>
</dbReference>
<comment type="similarity">
    <text evidence="1">Belongs to the LamB/PxpA family.</text>
</comment>
<dbReference type="InterPro" id="IPR005501">
    <property type="entry name" value="LamB/YcsF/PxpA-like"/>
</dbReference>
<dbReference type="HAMAP" id="MF_00691">
    <property type="entry name" value="PxpA"/>
    <property type="match status" value="1"/>
</dbReference>
<accession>A0ABN2UWE5</accession>
<keyword evidence="1" id="KW-0378">Hydrolase</keyword>
<comment type="function">
    <text evidence="1">Catalyzes the cleavage of 5-oxoproline to form L-glutamate coupled to the hydrolysis of ATP to ADP and inorganic phosphate.</text>
</comment>
<dbReference type="Pfam" id="PF03746">
    <property type="entry name" value="LamB_YcsF"/>
    <property type="match status" value="1"/>
</dbReference>
<evidence type="ECO:0000256" key="1">
    <source>
        <dbReference type="HAMAP-Rule" id="MF_00691"/>
    </source>
</evidence>